<dbReference type="InterPro" id="IPR000700">
    <property type="entry name" value="PAS-assoc_C"/>
</dbReference>
<dbReference type="InterPro" id="IPR013656">
    <property type="entry name" value="PAS_4"/>
</dbReference>
<dbReference type="Pfam" id="PF13426">
    <property type="entry name" value="PAS_9"/>
    <property type="match status" value="1"/>
</dbReference>
<dbReference type="AlphaFoldDB" id="A7IA32"/>
<dbReference type="SMART" id="SM00091">
    <property type="entry name" value="PAS"/>
    <property type="match status" value="2"/>
</dbReference>
<name>A7IA32_METB6</name>
<dbReference type="Gene3D" id="3.30.450.20">
    <property type="entry name" value="PAS domain"/>
    <property type="match status" value="2"/>
</dbReference>
<dbReference type="OrthoDB" id="378275at2157"/>
<feature type="domain" description="PAC" evidence="3">
    <location>
        <begin position="202"/>
        <end position="255"/>
    </location>
</feature>
<dbReference type="Proteomes" id="UP000002408">
    <property type="component" value="Chromosome"/>
</dbReference>
<evidence type="ECO:0000256" key="1">
    <source>
        <dbReference type="SAM" id="MobiDB-lite"/>
    </source>
</evidence>
<sequence length="309" mass="34780">MDTSDENPYRELVENQQDLLVKFSTEGRLLFVNTAYCEALGKTKEELGGSIFMPATDQKYSEVMATQMTRLFRPPYTCQVEQWISSPQGPRCISWSARSITDGKGGVTAIVASGRDVTRLQREQRSIRKRDEELMLLLESGTPMYFTHSSDHTLRYVSPRIRALLGTGQKSGKRMWIDYLTDHPLNAKGLERTLKAIATGRREPPYRLEFYGRNNTKIWVEINEIPVVKNRVTVAIAGSLVDVTEKKRVEEGLIEAEILLKNYGSAKKGEKDPAGESSAGPFAALRSIFSSKKSTDEEDIPLDIPENLK</sequence>
<dbReference type="InterPro" id="IPR035965">
    <property type="entry name" value="PAS-like_dom_sf"/>
</dbReference>
<proteinExistence type="predicted"/>
<evidence type="ECO:0000313" key="4">
    <source>
        <dbReference type="EMBL" id="ABS56593.1"/>
    </source>
</evidence>
<feature type="region of interest" description="Disordered" evidence="1">
    <location>
        <begin position="290"/>
        <end position="309"/>
    </location>
</feature>
<dbReference type="Pfam" id="PF08448">
    <property type="entry name" value="PAS_4"/>
    <property type="match status" value="1"/>
</dbReference>
<evidence type="ECO:0000259" key="2">
    <source>
        <dbReference type="PROSITE" id="PS50112"/>
    </source>
</evidence>
<evidence type="ECO:0000259" key="3">
    <source>
        <dbReference type="PROSITE" id="PS50113"/>
    </source>
</evidence>
<dbReference type="InterPro" id="IPR000014">
    <property type="entry name" value="PAS"/>
</dbReference>
<evidence type="ECO:0000313" key="5">
    <source>
        <dbReference type="Proteomes" id="UP000002408"/>
    </source>
</evidence>
<dbReference type="CDD" id="cd00130">
    <property type="entry name" value="PAS"/>
    <property type="match status" value="1"/>
</dbReference>
<dbReference type="PROSITE" id="PS50113">
    <property type="entry name" value="PAC"/>
    <property type="match status" value="1"/>
</dbReference>
<dbReference type="RefSeq" id="WP_012107649.1">
    <property type="nucleotide sequence ID" value="NC_009712.1"/>
</dbReference>
<dbReference type="eggNOG" id="arCOG06192">
    <property type="taxonomic scope" value="Archaea"/>
</dbReference>
<keyword evidence="5" id="KW-1185">Reference proteome</keyword>
<gene>
    <name evidence="4" type="ordered locus">Mboo_2079</name>
</gene>
<accession>A7IA32</accession>
<dbReference type="PROSITE" id="PS50112">
    <property type="entry name" value="PAS"/>
    <property type="match status" value="1"/>
</dbReference>
<dbReference type="SUPFAM" id="SSF55785">
    <property type="entry name" value="PYP-like sensor domain (PAS domain)"/>
    <property type="match status" value="2"/>
</dbReference>
<dbReference type="PANTHER" id="PTHR44757">
    <property type="entry name" value="DIGUANYLATE CYCLASE DGCP"/>
    <property type="match status" value="1"/>
</dbReference>
<dbReference type="KEGG" id="mbn:Mboo_2079"/>
<dbReference type="GeneID" id="5409788"/>
<dbReference type="InterPro" id="IPR052155">
    <property type="entry name" value="Biofilm_reg_signaling"/>
</dbReference>
<feature type="domain" description="PAS" evidence="2">
    <location>
        <begin position="5"/>
        <end position="49"/>
    </location>
</feature>
<reference evidence="5" key="1">
    <citation type="journal article" date="2015" name="Microbiology">
        <title>Genome of Methanoregula boonei 6A8 reveals adaptations to oligotrophic peatland environments.</title>
        <authorList>
            <person name="Braeuer S."/>
            <person name="Cadillo-Quiroz H."/>
            <person name="Kyrpides N."/>
            <person name="Woyke T."/>
            <person name="Goodwin L."/>
            <person name="Detter C."/>
            <person name="Podell S."/>
            <person name="Yavitt J.B."/>
            <person name="Zinder S.H."/>
        </authorList>
    </citation>
    <scope>NUCLEOTIDE SEQUENCE [LARGE SCALE GENOMIC DNA]</scope>
    <source>
        <strain evidence="5">DSM 21154 / JCM 14090 / 6A8</strain>
    </source>
</reference>
<dbReference type="EMBL" id="CP000780">
    <property type="protein sequence ID" value="ABS56593.1"/>
    <property type="molecule type" value="Genomic_DNA"/>
</dbReference>
<dbReference type="PANTHER" id="PTHR44757:SF2">
    <property type="entry name" value="BIOFILM ARCHITECTURE MAINTENANCE PROTEIN MBAA"/>
    <property type="match status" value="1"/>
</dbReference>
<protein>
    <submittedName>
        <fullName evidence="4">Putative PAS/PAC sensor protein</fullName>
    </submittedName>
</protein>
<dbReference type="HOGENOM" id="CLU_890290_0_0_2"/>
<organism evidence="4 5">
    <name type="scientific">Methanoregula boonei (strain DSM 21154 / JCM 14090 / 6A8)</name>
    <dbReference type="NCBI Taxonomy" id="456442"/>
    <lineage>
        <taxon>Archaea</taxon>
        <taxon>Methanobacteriati</taxon>
        <taxon>Methanobacteriota</taxon>
        <taxon>Stenosarchaea group</taxon>
        <taxon>Methanomicrobia</taxon>
        <taxon>Methanomicrobiales</taxon>
        <taxon>Methanoregulaceae</taxon>
        <taxon>Methanoregula</taxon>
    </lineage>
</organism>
<dbReference type="STRING" id="456442.Mboo_2079"/>
<dbReference type="NCBIfam" id="TIGR00229">
    <property type="entry name" value="sensory_box"/>
    <property type="match status" value="2"/>
</dbReference>